<evidence type="ECO:0000313" key="2">
    <source>
        <dbReference type="EMBL" id="QPG75120.1"/>
    </source>
</evidence>
<dbReference type="AlphaFoldDB" id="A0A875RPJ0"/>
<protein>
    <recommendedName>
        <fullName evidence="4">Rrp15p-domain-containing protein</fullName>
    </recommendedName>
</protein>
<evidence type="ECO:0000256" key="1">
    <source>
        <dbReference type="ARBA" id="ARBA00007462"/>
    </source>
</evidence>
<dbReference type="OrthoDB" id="20949at2759"/>
<dbReference type="PANTHER" id="PTHR13245">
    <property type="entry name" value="RRP15-LIKE PROTEIN"/>
    <property type="match status" value="1"/>
</dbReference>
<keyword evidence="3" id="KW-1185">Reference proteome</keyword>
<dbReference type="Pfam" id="PF07890">
    <property type="entry name" value="Rrp15p"/>
    <property type="match status" value="1"/>
</dbReference>
<evidence type="ECO:0000313" key="3">
    <source>
        <dbReference type="Proteomes" id="UP000662931"/>
    </source>
</evidence>
<dbReference type="PANTHER" id="PTHR13245:SF14">
    <property type="entry name" value="RRP15-LIKE PROTEIN"/>
    <property type="match status" value="1"/>
</dbReference>
<dbReference type="InterPro" id="IPR012459">
    <property type="entry name" value="Rrp15"/>
</dbReference>
<comment type="similarity">
    <text evidence="1">Belongs to the RRP15 family.</text>
</comment>
<proteinExistence type="inferred from homology"/>
<evidence type="ECO:0008006" key="4">
    <source>
        <dbReference type="Google" id="ProtNLM"/>
    </source>
</evidence>
<accession>A0A875RPJ0</accession>
<gene>
    <name evidence="2" type="ORF">FOA43_002463</name>
</gene>
<dbReference type="GO" id="GO:0000460">
    <property type="term" value="P:maturation of 5.8S rRNA"/>
    <property type="evidence" value="ECO:0007669"/>
    <property type="project" value="TreeGrafter"/>
</dbReference>
<organism evidence="2 3">
    <name type="scientific">Eeniella nana</name>
    <name type="common">Yeast</name>
    <name type="synonym">Brettanomyces nanus</name>
    <dbReference type="NCBI Taxonomy" id="13502"/>
    <lineage>
        <taxon>Eukaryota</taxon>
        <taxon>Fungi</taxon>
        <taxon>Dikarya</taxon>
        <taxon>Ascomycota</taxon>
        <taxon>Saccharomycotina</taxon>
        <taxon>Pichiomycetes</taxon>
        <taxon>Pichiales</taxon>
        <taxon>Pichiaceae</taxon>
        <taxon>Brettanomyces</taxon>
    </lineage>
</organism>
<dbReference type="KEGG" id="bnn:FOA43_002463"/>
<dbReference type="RefSeq" id="XP_038778685.1">
    <property type="nucleotide sequence ID" value="XM_038922757.1"/>
</dbReference>
<dbReference type="GO" id="GO:0000470">
    <property type="term" value="P:maturation of LSU-rRNA"/>
    <property type="evidence" value="ECO:0007669"/>
    <property type="project" value="TreeGrafter"/>
</dbReference>
<dbReference type="Proteomes" id="UP000662931">
    <property type="component" value="Chromosome 2"/>
</dbReference>
<name>A0A875RPJ0_EENNA</name>
<dbReference type="GeneID" id="62195864"/>
<reference evidence="2" key="1">
    <citation type="submission" date="2020-10" db="EMBL/GenBank/DDBJ databases">
        <authorList>
            <person name="Roach M.J.R."/>
        </authorList>
    </citation>
    <scope>NUCLEOTIDE SEQUENCE</scope>
    <source>
        <strain evidence="2">CBS 1945</strain>
    </source>
</reference>
<dbReference type="EMBL" id="CP064813">
    <property type="protein sequence ID" value="QPG75120.1"/>
    <property type="molecule type" value="Genomic_DNA"/>
</dbReference>
<dbReference type="GO" id="GO:0030687">
    <property type="term" value="C:preribosome, large subunit precursor"/>
    <property type="evidence" value="ECO:0007669"/>
    <property type="project" value="TreeGrafter"/>
</dbReference>
<sequence length="141" mass="15738">MNALLDTHLKAHDRKDPILAKSKGQFKKLESDKLEVKAKKLLLAKKKKLLNKNRKKDLIPSGEDGEAAKEALTKERKLRKVAQRGVIKLFNAILVSQTQSEATSRALNNSRGYVSSSKKQEAVAEVSKERFLDMVQAAGKK</sequence>